<dbReference type="InterPro" id="IPR043133">
    <property type="entry name" value="GTP-CH-I_C/QueF"/>
</dbReference>
<dbReference type="Gene3D" id="3.30.1130.10">
    <property type="match status" value="1"/>
</dbReference>
<name>A0A0P6XRF7_9CHLR</name>
<dbReference type="GO" id="GO:0046656">
    <property type="term" value="P:folic acid biosynthetic process"/>
    <property type="evidence" value="ECO:0007669"/>
    <property type="project" value="UniProtKB-UniRule"/>
</dbReference>
<dbReference type="PANTHER" id="PTHR42844">
    <property type="entry name" value="DIHYDRONEOPTERIN ALDOLASE 1-RELATED"/>
    <property type="match status" value="1"/>
</dbReference>
<evidence type="ECO:0000256" key="3">
    <source>
        <dbReference type="ARBA" id="ARBA00005708"/>
    </source>
</evidence>
<dbReference type="NCBIfam" id="TIGR00526">
    <property type="entry name" value="folB_dom"/>
    <property type="match status" value="1"/>
</dbReference>
<dbReference type="CDD" id="cd00534">
    <property type="entry name" value="DHNA_DHNTPE"/>
    <property type="match status" value="1"/>
</dbReference>
<evidence type="ECO:0000256" key="4">
    <source>
        <dbReference type="ARBA" id="ARBA00022909"/>
    </source>
</evidence>
<evidence type="ECO:0000256" key="6">
    <source>
        <dbReference type="RuleBase" id="RU362079"/>
    </source>
</evidence>
<dbReference type="GO" id="GO:0046654">
    <property type="term" value="P:tetrahydrofolate biosynthetic process"/>
    <property type="evidence" value="ECO:0007669"/>
    <property type="project" value="UniProtKB-UniRule"/>
</dbReference>
<dbReference type="PANTHER" id="PTHR42844:SF1">
    <property type="entry name" value="DIHYDRONEOPTERIN ALDOLASE 1-RELATED"/>
    <property type="match status" value="1"/>
</dbReference>
<gene>
    <name evidence="8" type="ORF">ADN01_07035</name>
</gene>
<feature type="domain" description="Dihydroneopterin aldolase/epimerase" evidence="7">
    <location>
        <begin position="4"/>
        <end position="114"/>
    </location>
</feature>
<dbReference type="SUPFAM" id="SSF55620">
    <property type="entry name" value="Tetrahydrobiopterin biosynthesis enzymes-like"/>
    <property type="match status" value="1"/>
</dbReference>
<dbReference type="OrthoDB" id="9808041at2"/>
<evidence type="ECO:0000313" key="9">
    <source>
        <dbReference type="Proteomes" id="UP000050501"/>
    </source>
</evidence>
<dbReference type="EC" id="4.1.2.25" evidence="6"/>
<dbReference type="Proteomes" id="UP000050501">
    <property type="component" value="Unassembled WGS sequence"/>
</dbReference>
<protein>
    <recommendedName>
        <fullName evidence="6">7,8-dihydroneopterin aldolase</fullName>
        <ecNumber evidence="6">4.1.2.25</ecNumber>
    </recommendedName>
</protein>
<evidence type="ECO:0000259" key="7">
    <source>
        <dbReference type="SMART" id="SM00905"/>
    </source>
</evidence>
<sequence length="117" mass="13156">MDKVLVKDLLVRGVIGVSDRERAEPQDILINIILYMDTSVAGATDRIEDSVSYSVVARKVFALVETAHRYTVEALAEDIARLCLLENKVQRVMVRVEKPDAVRFARSVGVEIERGRE</sequence>
<dbReference type="GO" id="GO:0004150">
    <property type="term" value="F:dihydroneopterin aldolase activity"/>
    <property type="evidence" value="ECO:0007669"/>
    <property type="project" value="UniProtKB-UniRule"/>
</dbReference>
<keyword evidence="9" id="KW-1185">Reference proteome</keyword>
<evidence type="ECO:0000313" key="8">
    <source>
        <dbReference type="EMBL" id="KPL85116.1"/>
    </source>
</evidence>
<dbReference type="EMBL" id="LGCM01000027">
    <property type="protein sequence ID" value="KPL85116.1"/>
    <property type="molecule type" value="Genomic_DNA"/>
</dbReference>
<keyword evidence="4 6" id="KW-0289">Folate biosynthesis</keyword>
<evidence type="ECO:0000256" key="2">
    <source>
        <dbReference type="ARBA" id="ARBA00005013"/>
    </source>
</evidence>
<dbReference type="InterPro" id="IPR006157">
    <property type="entry name" value="FolB_dom"/>
</dbReference>
<dbReference type="Pfam" id="PF02152">
    <property type="entry name" value="FolB"/>
    <property type="match status" value="1"/>
</dbReference>
<comment type="catalytic activity">
    <reaction evidence="1 6">
        <text>7,8-dihydroneopterin = 6-hydroxymethyl-7,8-dihydropterin + glycolaldehyde</text>
        <dbReference type="Rhea" id="RHEA:10540"/>
        <dbReference type="ChEBI" id="CHEBI:17001"/>
        <dbReference type="ChEBI" id="CHEBI:17071"/>
        <dbReference type="ChEBI" id="CHEBI:44841"/>
        <dbReference type="EC" id="4.1.2.25"/>
    </reaction>
</comment>
<keyword evidence="5 6" id="KW-0456">Lyase</keyword>
<dbReference type="NCBIfam" id="TIGR00525">
    <property type="entry name" value="folB"/>
    <property type="match status" value="1"/>
</dbReference>
<dbReference type="InterPro" id="IPR006156">
    <property type="entry name" value="Dihydroneopterin_aldolase"/>
</dbReference>
<comment type="pathway">
    <text evidence="2 6">Cofactor biosynthesis; tetrahydrofolate biosynthesis; 2-amino-4-hydroxy-6-hydroxymethyl-7,8-dihydropteridine diphosphate from 7,8-dihydroneopterin triphosphate: step 3/4.</text>
</comment>
<reference evidence="8 9" key="1">
    <citation type="submission" date="2015-07" db="EMBL/GenBank/DDBJ databases">
        <title>Genome sequence of Levilinea saccharolytica DSM 16555.</title>
        <authorList>
            <person name="Hemp J."/>
            <person name="Ward L.M."/>
            <person name="Pace L.A."/>
            <person name="Fischer W.W."/>
        </authorList>
    </citation>
    <scope>NUCLEOTIDE SEQUENCE [LARGE SCALE GENOMIC DNA]</scope>
    <source>
        <strain evidence="8 9">KIBI-1</strain>
    </source>
</reference>
<dbReference type="SMART" id="SM00905">
    <property type="entry name" value="FolB"/>
    <property type="match status" value="1"/>
</dbReference>
<dbReference type="STRING" id="229921.ADN01_07035"/>
<dbReference type="AlphaFoldDB" id="A0A0P6XRF7"/>
<organism evidence="8 9">
    <name type="scientific">Levilinea saccharolytica</name>
    <dbReference type="NCBI Taxonomy" id="229921"/>
    <lineage>
        <taxon>Bacteria</taxon>
        <taxon>Bacillati</taxon>
        <taxon>Chloroflexota</taxon>
        <taxon>Anaerolineae</taxon>
        <taxon>Anaerolineales</taxon>
        <taxon>Anaerolineaceae</taxon>
        <taxon>Levilinea</taxon>
    </lineage>
</organism>
<dbReference type="RefSeq" id="WP_062418602.1">
    <property type="nucleotide sequence ID" value="NZ_DF967974.1"/>
</dbReference>
<comment type="caution">
    <text evidence="8">The sequence shown here is derived from an EMBL/GenBank/DDBJ whole genome shotgun (WGS) entry which is preliminary data.</text>
</comment>
<proteinExistence type="inferred from homology"/>
<evidence type="ECO:0000256" key="1">
    <source>
        <dbReference type="ARBA" id="ARBA00001353"/>
    </source>
</evidence>
<comment type="function">
    <text evidence="6">Catalyzes the conversion of 7,8-dihydroneopterin to 6-hydroxymethyl-7,8-dihydropterin.</text>
</comment>
<evidence type="ECO:0000256" key="5">
    <source>
        <dbReference type="ARBA" id="ARBA00023239"/>
    </source>
</evidence>
<accession>A0A0P6XRF7</accession>
<dbReference type="UniPathway" id="UPA00077">
    <property type="reaction ID" value="UER00154"/>
</dbReference>
<dbReference type="GO" id="GO:0005737">
    <property type="term" value="C:cytoplasm"/>
    <property type="evidence" value="ECO:0007669"/>
    <property type="project" value="TreeGrafter"/>
</dbReference>
<comment type="similarity">
    <text evidence="3 6">Belongs to the DHNA family.</text>
</comment>